<dbReference type="Pfam" id="PF01580">
    <property type="entry name" value="FtsK_SpoIIIE"/>
    <property type="match status" value="1"/>
</dbReference>
<dbReference type="PANTHER" id="PTHR22683">
    <property type="entry name" value="SPORULATION PROTEIN RELATED"/>
    <property type="match status" value="1"/>
</dbReference>
<reference evidence="6 7" key="1">
    <citation type="journal article" date="2010" name="ChemBioChem">
        <title>Cloning and characterization of the biosynthetic gene cluster of 16-membered macrolide antibiotic FD-891: involvement of a dual functional cytochrome P450 monooxygenase catalyzing epoxidation and hydroxylation.</title>
        <authorList>
            <person name="Kudo F."/>
            <person name="Motegi A."/>
            <person name="Mizoue K."/>
            <person name="Eguchi T."/>
        </authorList>
    </citation>
    <scope>NUCLEOTIDE SEQUENCE [LARGE SCALE GENOMIC DNA]</scope>
    <source>
        <strain evidence="6 7">A-8890</strain>
    </source>
</reference>
<feature type="binding site" evidence="3">
    <location>
        <begin position="191"/>
        <end position="198"/>
    </location>
    <ligand>
        <name>ATP</name>
        <dbReference type="ChEBI" id="CHEBI:30616"/>
    </ligand>
</feature>
<dbReference type="InterPro" id="IPR050206">
    <property type="entry name" value="FtsK/SpoIIIE/SftA"/>
</dbReference>
<dbReference type="EMBL" id="AP018448">
    <property type="protein sequence ID" value="BBC35437.1"/>
    <property type="molecule type" value="Genomic_DNA"/>
</dbReference>
<accession>A0ABN5VQL5</accession>
<evidence type="ECO:0000259" key="5">
    <source>
        <dbReference type="PROSITE" id="PS50901"/>
    </source>
</evidence>
<dbReference type="InterPro" id="IPR027417">
    <property type="entry name" value="P-loop_NTPase"/>
</dbReference>
<evidence type="ECO:0000256" key="3">
    <source>
        <dbReference type="PROSITE-ProRule" id="PRU00289"/>
    </source>
</evidence>
<sequence>MIAVTEGFRVPLSILLPVLLVLGLLLVVRRRMPVVFWWVIGYPVAALRVLVSYRDTMDACGLTVPASAVRRATARMVGRQAAPVPPRRSFPLPTGSGLVMRLRMAAGQAPEDFMASADRLRHAWGVHAVYVRTTKPGRLELRLVGWDVLAEVRPARRRPGSDSMCLPLALREDGEWHVRDFRTVPHELILGATQSGKSVYLRNLLCGLARQSVVLVGIDCKWGVELAPFAPRLSALADTPDRADELLDVLVDEMEARFRLIGLRSGAGSGAGPDAVLTSDVWGLPEAVRPVPVVVVVDEVAELFLAANRDDEKRRDAMVTKLIRLAQLGRAAGIYLEVCGQRFGSELGKGATMLRAQLTGRVCHRVNDEASANMALADISPEAALAATAIPAERPGVAVVGDSSGGWSRVRAPHFTLAEAAAVCRDTAALMPDLPRLDSFRPAVAVESAVPSSATAAVPTAQPVTE</sequence>
<dbReference type="InterPro" id="IPR002543">
    <property type="entry name" value="FtsK_dom"/>
</dbReference>
<evidence type="ECO:0000256" key="1">
    <source>
        <dbReference type="ARBA" id="ARBA00022741"/>
    </source>
</evidence>
<gene>
    <name evidence="6" type="ORF">SGFS_067310</name>
</gene>
<dbReference type="PANTHER" id="PTHR22683:SF41">
    <property type="entry name" value="DNA TRANSLOCASE FTSK"/>
    <property type="match status" value="1"/>
</dbReference>
<evidence type="ECO:0000313" key="6">
    <source>
        <dbReference type="EMBL" id="BBC35437.1"/>
    </source>
</evidence>
<dbReference type="SUPFAM" id="SSF52540">
    <property type="entry name" value="P-loop containing nucleoside triphosphate hydrolases"/>
    <property type="match status" value="1"/>
</dbReference>
<name>A0ABN5VQL5_9ACTN</name>
<feature type="transmembrane region" description="Helical" evidence="4">
    <location>
        <begin position="12"/>
        <end position="28"/>
    </location>
</feature>
<evidence type="ECO:0000313" key="7">
    <source>
        <dbReference type="Proteomes" id="UP001321542"/>
    </source>
</evidence>
<keyword evidence="2 3" id="KW-0067">ATP-binding</keyword>
<dbReference type="Gene3D" id="3.40.50.300">
    <property type="entry name" value="P-loop containing nucleotide triphosphate hydrolases"/>
    <property type="match status" value="1"/>
</dbReference>
<keyword evidence="7" id="KW-1185">Reference proteome</keyword>
<proteinExistence type="predicted"/>
<protein>
    <submittedName>
        <fullName evidence="6">DNA translocase FtsK</fullName>
    </submittedName>
</protein>
<organism evidence="6 7">
    <name type="scientific">Streptomyces graminofaciens</name>
    <dbReference type="NCBI Taxonomy" id="68212"/>
    <lineage>
        <taxon>Bacteria</taxon>
        <taxon>Bacillati</taxon>
        <taxon>Actinomycetota</taxon>
        <taxon>Actinomycetes</taxon>
        <taxon>Kitasatosporales</taxon>
        <taxon>Streptomycetaceae</taxon>
        <taxon>Streptomyces</taxon>
    </lineage>
</organism>
<reference evidence="6 7" key="2">
    <citation type="journal article" date="2023" name="ChemBioChem">
        <title>Acyltransferase Domain Exchange between Two Independent Type I Polyketide Synthases in the Same Producer Strain of Macrolide Antibiotics.</title>
        <authorList>
            <person name="Kudo F."/>
            <person name="Kishikawa K."/>
            <person name="Tsuboi K."/>
            <person name="Kido T."/>
            <person name="Usui T."/>
            <person name="Hashimoto J."/>
            <person name="Shin-Ya K."/>
            <person name="Miyanaga A."/>
            <person name="Eguchi T."/>
        </authorList>
    </citation>
    <scope>NUCLEOTIDE SEQUENCE [LARGE SCALE GENOMIC DNA]</scope>
    <source>
        <strain evidence="6 7">A-8890</strain>
    </source>
</reference>
<dbReference type="PROSITE" id="PS50901">
    <property type="entry name" value="FTSK"/>
    <property type="match status" value="1"/>
</dbReference>
<evidence type="ECO:0000256" key="2">
    <source>
        <dbReference type="ARBA" id="ARBA00022840"/>
    </source>
</evidence>
<keyword evidence="1 3" id="KW-0547">Nucleotide-binding</keyword>
<keyword evidence="4" id="KW-1133">Transmembrane helix</keyword>
<dbReference type="Proteomes" id="UP001321542">
    <property type="component" value="Chromosome"/>
</dbReference>
<keyword evidence="4" id="KW-0812">Transmembrane</keyword>
<evidence type="ECO:0000256" key="4">
    <source>
        <dbReference type="SAM" id="Phobius"/>
    </source>
</evidence>
<keyword evidence="4" id="KW-0472">Membrane</keyword>
<feature type="domain" description="FtsK" evidence="5">
    <location>
        <begin position="171"/>
        <end position="373"/>
    </location>
</feature>
<feature type="transmembrane region" description="Helical" evidence="4">
    <location>
        <begin position="35"/>
        <end position="53"/>
    </location>
</feature>